<dbReference type="EMBL" id="BNCP01000001">
    <property type="protein sequence ID" value="GIL69658.1"/>
    <property type="molecule type" value="Genomic_DNA"/>
</dbReference>
<keyword evidence="3" id="KW-1185">Reference proteome</keyword>
<evidence type="ECO:0000256" key="1">
    <source>
        <dbReference type="SAM" id="MobiDB-lite"/>
    </source>
</evidence>
<reference evidence="2" key="1">
    <citation type="journal article" date="2021" name="Proc. Natl. Acad. Sci. U.S.A.">
        <title>Three genomes in the algal genus Volvox reveal the fate of a haploid sex-determining region after a transition to homothallism.</title>
        <authorList>
            <person name="Yamamoto K."/>
            <person name="Hamaji T."/>
            <person name="Kawai-Toyooka H."/>
            <person name="Matsuzaki R."/>
            <person name="Takahashi F."/>
            <person name="Nishimura Y."/>
            <person name="Kawachi M."/>
            <person name="Noguchi H."/>
            <person name="Minakuchi Y."/>
            <person name="Umen J.G."/>
            <person name="Toyoda A."/>
            <person name="Nozaki H."/>
        </authorList>
    </citation>
    <scope>NUCLEOTIDE SEQUENCE</scope>
    <source>
        <strain evidence="2">NIES-3786</strain>
    </source>
</reference>
<proteinExistence type="predicted"/>
<evidence type="ECO:0000313" key="3">
    <source>
        <dbReference type="Proteomes" id="UP000747110"/>
    </source>
</evidence>
<organism evidence="2 3">
    <name type="scientific">Volvox reticuliferus</name>
    <dbReference type="NCBI Taxonomy" id="1737510"/>
    <lineage>
        <taxon>Eukaryota</taxon>
        <taxon>Viridiplantae</taxon>
        <taxon>Chlorophyta</taxon>
        <taxon>core chlorophytes</taxon>
        <taxon>Chlorophyceae</taxon>
        <taxon>CS clade</taxon>
        <taxon>Chlamydomonadales</taxon>
        <taxon>Volvocaceae</taxon>
        <taxon>Volvox</taxon>
    </lineage>
</organism>
<feature type="compositionally biased region" description="Polar residues" evidence="1">
    <location>
        <begin position="1"/>
        <end position="22"/>
    </location>
</feature>
<accession>A0A8J4FGA4</accession>
<evidence type="ECO:0000313" key="2">
    <source>
        <dbReference type="EMBL" id="GIL69658.1"/>
    </source>
</evidence>
<dbReference type="Proteomes" id="UP000747110">
    <property type="component" value="Unassembled WGS sequence"/>
</dbReference>
<feature type="non-terminal residue" evidence="2">
    <location>
        <position position="1"/>
    </location>
</feature>
<protein>
    <submittedName>
        <fullName evidence="2">Uncharacterized protein</fullName>
    </submittedName>
</protein>
<sequence>VGLPARSTSSETTNVTPASSGGSELVARGGTVLAAVAAASEGPHTRIASMSGSMGSGGETGGSALIAETSFPAGTTSAAAAAAQLEGAFAATAVRRLRTRRTSHTPNRAEAVRMIGNREDLLRELRVT</sequence>
<comment type="caution">
    <text evidence="2">The sequence shown here is derived from an EMBL/GenBank/DDBJ whole genome shotgun (WGS) entry which is preliminary data.</text>
</comment>
<dbReference type="OrthoDB" id="2335338at2759"/>
<gene>
    <name evidence="2" type="ORF">Vretifemale_571</name>
</gene>
<dbReference type="AlphaFoldDB" id="A0A8J4FGA4"/>
<name>A0A8J4FGA4_9CHLO</name>
<feature type="region of interest" description="Disordered" evidence="1">
    <location>
        <begin position="1"/>
        <end position="24"/>
    </location>
</feature>